<proteinExistence type="predicted"/>
<evidence type="ECO:0000313" key="2">
    <source>
        <dbReference type="Proteomes" id="UP000821845"/>
    </source>
</evidence>
<accession>A0ACB7S1Q2</accession>
<name>A0ACB7S1Q2_HYAAI</name>
<reference evidence="1" key="1">
    <citation type="submission" date="2020-05" db="EMBL/GenBank/DDBJ databases">
        <title>Large-scale comparative analyses of tick genomes elucidate their genetic diversity and vector capacities.</title>
        <authorList>
            <person name="Jia N."/>
            <person name="Wang J."/>
            <person name="Shi W."/>
            <person name="Du L."/>
            <person name="Sun Y."/>
            <person name="Zhan W."/>
            <person name="Jiang J."/>
            <person name="Wang Q."/>
            <person name="Zhang B."/>
            <person name="Ji P."/>
            <person name="Sakyi L.B."/>
            <person name="Cui X."/>
            <person name="Yuan T."/>
            <person name="Jiang B."/>
            <person name="Yang W."/>
            <person name="Lam T.T.-Y."/>
            <person name="Chang Q."/>
            <person name="Ding S."/>
            <person name="Wang X."/>
            <person name="Zhu J."/>
            <person name="Ruan X."/>
            <person name="Zhao L."/>
            <person name="Wei J."/>
            <person name="Que T."/>
            <person name="Du C."/>
            <person name="Cheng J."/>
            <person name="Dai P."/>
            <person name="Han X."/>
            <person name="Huang E."/>
            <person name="Gao Y."/>
            <person name="Liu J."/>
            <person name="Shao H."/>
            <person name="Ye R."/>
            <person name="Li L."/>
            <person name="Wei W."/>
            <person name="Wang X."/>
            <person name="Wang C."/>
            <person name="Yang T."/>
            <person name="Huo Q."/>
            <person name="Li W."/>
            <person name="Guo W."/>
            <person name="Chen H."/>
            <person name="Zhou L."/>
            <person name="Ni X."/>
            <person name="Tian J."/>
            <person name="Zhou Y."/>
            <person name="Sheng Y."/>
            <person name="Liu T."/>
            <person name="Pan Y."/>
            <person name="Xia L."/>
            <person name="Li J."/>
            <person name="Zhao F."/>
            <person name="Cao W."/>
        </authorList>
    </citation>
    <scope>NUCLEOTIDE SEQUENCE</scope>
    <source>
        <strain evidence="1">Hyas-2018</strain>
    </source>
</reference>
<comment type="caution">
    <text evidence="1">The sequence shown here is derived from an EMBL/GenBank/DDBJ whole genome shotgun (WGS) entry which is preliminary data.</text>
</comment>
<dbReference type="Proteomes" id="UP000821845">
    <property type="component" value="Chromosome 6"/>
</dbReference>
<protein>
    <submittedName>
        <fullName evidence="1">Uncharacterized protein</fullName>
    </submittedName>
</protein>
<gene>
    <name evidence="1" type="ORF">HPB50_009326</name>
</gene>
<dbReference type="EMBL" id="CM023486">
    <property type="protein sequence ID" value="KAH6927846.1"/>
    <property type="molecule type" value="Genomic_DNA"/>
</dbReference>
<organism evidence="1 2">
    <name type="scientific">Hyalomma asiaticum</name>
    <name type="common">Tick</name>
    <dbReference type="NCBI Taxonomy" id="266040"/>
    <lineage>
        <taxon>Eukaryota</taxon>
        <taxon>Metazoa</taxon>
        <taxon>Ecdysozoa</taxon>
        <taxon>Arthropoda</taxon>
        <taxon>Chelicerata</taxon>
        <taxon>Arachnida</taxon>
        <taxon>Acari</taxon>
        <taxon>Parasitiformes</taxon>
        <taxon>Ixodida</taxon>
        <taxon>Ixodoidea</taxon>
        <taxon>Ixodidae</taxon>
        <taxon>Hyalomminae</taxon>
        <taxon>Hyalomma</taxon>
    </lineage>
</organism>
<evidence type="ECO:0000313" key="1">
    <source>
        <dbReference type="EMBL" id="KAH6927846.1"/>
    </source>
</evidence>
<keyword evidence="2" id="KW-1185">Reference proteome</keyword>
<sequence>MRGKGVSCHAEQNSDVTSSSSGGGGGNTASPPAPAEVARRGKHALFDGATTGDETAGPGIGDAFLDFCDKRELTDGVRAPGIPAREATTPAPLSNLSTWTKVSRGSDESSSCNALGRYMDYGRRLTCVASRRFRATPGHGDKQTSSLVEGRLVQIGENAAELGMAVTRI</sequence>